<dbReference type="GO" id="GO:0003700">
    <property type="term" value="F:DNA-binding transcription factor activity"/>
    <property type="evidence" value="ECO:0007669"/>
    <property type="project" value="InterPro"/>
</dbReference>
<reference evidence="6 7" key="1">
    <citation type="journal article" date="2016" name="Gene">
        <title>PacBio SMRT assembly of a complex multi-replicon genome reveals chlorocatechol degradative operon in a region of genome plasticity.</title>
        <authorList>
            <person name="Ricker N."/>
            <person name="Shen S.Y."/>
            <person name="Goordial J."/>
            <person name="Jin S."/>
            <person name="Fulthorpe R.R."/>
        </authorList>
    </citation>
    <scope>NUCLEOTIDE SEQUENCE [LARGE SCALE GENOMIC DNA]</scope>
    <source>
        <strain evidence="6 7">OLGA172</strain>
    </source>
</reference>
<keyword evidence="4" id="KW-0804">Transcription</keyword>
<dbReference type="Proteomes" id="UP000076852">
    <property type="component" value="Chromosome 1"/>
</dbReference>
<accession>A0A161HY87</accession>
<dbReference type="Gene3D" id="1.10.10.10">
    <property type="entry name" value="Winged helix-like DNA-binding domain superfamily/Winged helix DNA-binding domain"/>
    <property type="match status" value="1"/>
</dbReference>
<dbReference type="Pfam" id="PF00126">
    <property type="entry name" value="HTH_1"/>
    <property type="match status" value="1"/>
</dbReference>
<dbReference type="RefSeq" id="WP_063495575.1">
    <property type="nucleotide sequence ID" value="NZ_CP014578.1"/>
</dbReference>
<dbReference type="PANTHER" id="PTHR30346">
    <property type="entry name" value="TRANSCRIPTIONAL DUAL REGULATOR HCAR-RELATED"/>
    <property type="match status" value="1"/>
</dbReference>
<dbReference type="PROSITE" id="PS50931">
    <property type="entry name" value="HTH_LYSR"/>
    <property type="match status" value="1"/>
</dbReference>
<keyword evidence="3" id="KW-0238">DNA-binding</keyword>
<sequence>MVDSRQIKLFVTLAEDLHFARAADRLHIAQSALSEQIKKLETDLGVRLLNRNKRAAITLTNAGEVFLIEATAALRQLERADRVGRLAARGEAGQVALSYVGSAVTSGLLPNTLRAFRASRYTQIDSSGDDVG</sequence>
<dbReference type="KEGG" id="buz:AYM40_06955"/>
<dbReference type="FunFam" id="1.10.10.10:FF:000001">
    <property type="entry name" value="LysR family transcriptional regulator"/>
    <property type="match status" value="1"/>
</dbReference>
<protein>
    <recommendedName>
        <fullName evidence="5">HTH lysR-type domain-containing protein</fullName>
    </recommendedName>
</protein>
<evidence type="ECO:0000313" key="6">
    <source>
        <dbReference type="EMBL" id="ANB72137.1"/>
    </source>
</evidence>
<evidence type="ECO:0000256" key="4">
    <source>
        <dbReference type="ARBA" id="ARBA00023163"/>
    </source>
</evidence>
<dbReference type="STRING" id="1804984.AYM40_06955"/>
<evidence type="ECO:0000313" key="7">
    <source>
        <dbReference type="Proteomes" id="UP000076852"/>
    </source>
</evidence>
<dbReference type="OrthoDB" id="5292387at2"/>
<feature type="domain" description="HTH lysR-type" evidence="5">
    <location>
        <begin position="2"/>
        <end position="60"/>
    </location>
</feature>
<dbReference type="PANTHER" id="PTHR30346:SF0">
    <property type="entry name" value="HCA OPERON TRANSCRIPTIONAL ACTIVATOR HCAR"/>
    <property type="match status" value="1"/>
</dbReference>
<evidence type="ECO:0000259" key="5">
    <source>
        <dbReference type="PROSITE" id="PS50931"/>
    </source>
</evidence>
<organism evidence="6 7">
    <name type="scientific">Paraburkholderia phytofirmans OLGA172</name>
    <dbReference type="NCBI Taxonomy" id="1417228"/>
    <lineage>
        <taxon>Bacteria</taxon>
        <taxon>Pseudomonadati</taxon>
        <taxon>Pseudomonadota</taxon>
        <taxon>Betaproteobacteria</taxon>
        <taxon>Burkholderiales</taxon>
        <taxon>Burkholderiaceae</taxon>
        <taxon>Paraburkholderia</taxon>
    </lineage>
</organism>
<dbReference type="SUPFAM" id="SSF46785">
    <property type="entry name" value="Winged helix' DNA-binding domain"/>
    <property type="match status" value="1"/>
</dbReference>
<dbReference type="EMBL" id="CP014578">
    <property type="protein sequence ID" value="ANB72137.1"/>
    <property type="molecule type" value="Genomic_DNA"/>
</dbReference>
<evidence type="ECO:0000256" key="1">
    <source>
        <dbReference type="ARBA" id="ARBA00009437"/>
    </source>
</evidence>
<keyword evidence="7" id="KW-1185">Reference proteome</keyword>
<comment type="similarity">
    <text evidence="1">Belongs to the LysR transcriptional regulatory family.</text>
</comment>
<dbReference type="InterPro" id="IPR036390">
    <property type="entry name" value="WH_DNA-bd_sf"/>
</dbReference>
<keyword evidence="2" id="KW-0805">Transcription regulation</keyword>
<dbReference type="GO" id="GO:0032993">
    <property type="term" value="C:protein-DNA complex"/>
    <property type="evidence" value="ECO:0007669"/>
    <property type="project" value="TreeGrafter"/>
</dbReference>
<name>A0A161HY87_9BURK</name>
<dbReference type="GO" id="GO:0003677">
    <property type="term" value="F:DNA binding"/>
    <property type="evidence" value="ECO:0007669"/>
    <property type="project" value="UniProtKB-KW"/>
</dbReference>
<dbReference type="InterPro" id="IPR036388">
    <property type="entry name" value="WH-like_DNA-bd_sf"/>
</dbReference>
<evidence type="ECO:0000256" key="2">
    <source>
        <dbReference type="ARBA" id="ARBA00023015"/>
    </source>
</evidence>
<dbReference type="InterPro" id="IPR000847">
    <property type="entry name" value="LysR_HTH_N"/>
</dbReference>
<dbReference type="PRINTS" id="PR00039">
    <property type="entry name" value="HTHLYSR"/>
</dbReference>
<dbReference type="AlphaFoldDB" id="A0A161HY87"/>
<gene>
    <name evidence="6" type="ORF">AYM40_06955</name>
</gene>
<evidence type="ECO:0000256" key="3">
    <source>
        <dbReference type="ARBA" id="ARBA00023125"/>
    </source>
</evidence>
<proteinExistence type="inferred from homology"/>